<gene>
    <name evidence="1" type="ORF">UFOVP29_212</name>
</gene>
<protein>
    <submittedName>
        <fullName evidence="1">Uncharacterized protein</fullName>
    </submittedName>
</protein>
<organism evidence="1">
    <name type="scientific">uncultured Caudovirales phage</name>
    <dbReference type="NCBI Taxonomy" id="2100421"/>
    <lineage>
        <taxon>Viruses</taxon>
        <taxon>Duplodnaviria</taxon>
        <taxon>Heunggongvirae</taxon>
        <taxon>Uroviricota</taxon>
        <taxon>Caudoviricetes</taxon>
        <taxon>Peduoviridae</taxon>
        <taxon>Maltschvirus</taxon>
        <taxon>Maltschvirus maltsch</taxon>
    </lineage>
</organism>
<accession>A0A6J5KP93</accession>
<reference evidence="1" key="1">
    <citation type="submission" date="2020-04" db="EMBL/GenBank/DDBJ databases">
        <authorList>
            <person name="Chiriac C."/>
            <person name="Salcher M."/>
            <person name="Ghai R."/>
            <person name="Kavagutti S V."/>
        </authorList>
    </citation>
    <scope>NUCLEOTIDE SEQUENCE</scope>
</reference>
<evidence type="ECO:0000313" key="1">
    <source>
        <dbReference type="EMBL" id="CAB4123053.1"/>
    </source>
</evidence>
<sequence length="93" mass="10487">MTDFPKAQFKYIGNTYTGAAALGVDTGNLTRDRADSLIRDLCKTAWLEDNATAYRLWVLGGDPWAQFVKDLVDYTRTVRAWERQNAKKAAKKG</sequence>
<dbReference type="EMBL" id="LR796167">
    <property type="protein sequence ID" value="CAB4123053.1"/>
    <property type="molecule type" value="Genomic_DNA"/>
</dbReference>
<proteinExistence type="predicted"/>
<name>A0A6J5KP93_9CAUD</name>